<reference evidence="2 3" key="1">
    <citation type="submission" date="2020-01" db="EMBL/GenBank/DDBJ databases">
        <title>Identification and distribution of gene clusters putatively required for synthesis of sphingolipid metabolism inhibitors in phylogenetically diverse species of the filamentous fungus Fusarium.</title>
        <authorList>
            <person name="Kim H.-S."/>
            <person name="Busman M."/>
            <person name="Brown D.W."/>
            <person name="Divon H."/>
            <person name="Uhlig S."/>
            <person name="Proctor R.H."/>
        </authorList>
    </citation>
    <scope>NUCLEOTIDE SEQUENCE [LARGE SCALE GENOMIC DNA]</scope>
    <source>
        <strain evidence="2 3">NRRL 13308</strain>
    </source>
</reference>
<protein>
    <submittedName>
        <fullName evidence="2">Uncharacterized protein</fullName>
    </submittedName>
</protein>
<organism evidence="2 3">
    <name type="scientific">Fusarium acutatum</name>
    <dbReference type="NCBI Taxonomy" id="78861"/>
    <lineage>
        <taxon>Eukaryota</taxon>
        <taxon>Fungi</taxon>
        <taxon>Dikarya</taxon>
        <taxon>Ascomycota</taxon>
        <taxon>Pezizomycotina</taxon>
        <taxon>Sordariomycetes</taxon>
        <taxon>Hypocreomycetidae</taxon>
        <taxon>Hypocreales</taxon>
        <taxon>Nectriaceae</taxon>
        <taxon>Fusarium</taxon>
        <taxon>Fusarium fujikuroi species complex</taxon>
    </lineage>
</organism>
<gene>
    <name evidence="2" type="ORF">FACUT_8945</name>
</gene>
<sequence>MGPERTTQSDRGGCSIQNDRLIRGSLHLDLFTDFSQEWELDRFKPQMYIASIFYMNRDPQYEKEKPYFFNIPVSDSWVPEVRQTNVCYTRKTVAITNIRGHEGSFGLDKQGFQITKMLTGLSYDDFAVTETITTRFYPEVKDLLLRLPGSIDVLPFDFQVRRNDPTLPAGSRGAPGKAQPFAAVHGDNVDGANGVDSWGADQTTNAAFRRLKHFHPEYALKTVRDGDRVPTDIIFPDYLGETYNLWPNSGHRFYFIDGQESDEAWMIKCFDSETNANPEIAQFAPHVSFPYGEVGDNFQKRESVEKMNEIKIEIV</sequence>
<evidence type="ECO:0000256" key="1">
    <source>
        <dbReference type="ARBA" id="ARBA00023604"/>
    </source>
</evidence>
<dbReference type="PANTHER" id="PTHR34598">
    <property type="entry name" value="BLL6449 PROTEIN"/>
    <property type="match status" value="1"/>
</dbReference>
<dbReference type="Proteomes" id="UP000536711">
    <property type="component" value="Unassembled WGS sequence"/>
</dbReference>
<evidence type="ECO:0000313" key="3">
    <source>
        <dbReference type="Proteomes" id="UP000536711"/>
    </source>
</evidence>
<dbReference type="AlphaFoldDB" id="A0A8H4NIL5"/>
<accession>A0A8H4NIL5</accession>
<dbReference type="PANTHER" id="PTHR34598:SF3">
    <property type="entry name" value="OXIDOREDUCTASE AN1597"/>
    <property type="match status" value="1"/>
</dbReference>
<dbReference type="EMBL" id="JAADJF010000256">
    <property type="protein sequence ID" value="KAF4430286.1"/>
    <property type="molecule type" value="Genomic_DNA"/>
</dbReference>
<dbReference type="InterPro" id="IPR044053">
    <property type="entry name" value="AsaB-like"/>
</dbReference>
<comment type="similarity">
    <text evidence="1">Belongs to the asaB hydroxylase/desaturase family.</text>
</comment>
<keyword evidence="3" id="KW-1185">Reference proteome</keyword>
<evidence type="ECO:0000313" key="2">
    <source>
        <dbReference type="EMBL" id="KAF4430286.1"/>
    </source>
</evidence>
<dbReference type="OrthoDB" id="412788at2759"/>
<name>A0A8H4NIL5_9HYPO</name>
<proteinExistence type="inferred from homology"/>
<comment type="caution">
    <text evidence="2">The sequence shown here is derived from an EMBL/GenBank/DDBJ whole genome shotgun (WGS) entry which is preliminary data.</text>
</comment>
<dbReference type="GO" id="GO:0016491">
    <property type="term" value="F:oxidoreductase activity"/>
    <property type="evidence" value="ECO:0007669"/>
    <property type="project" value="InterPro"/>
</dbReference>